<sequence length="44" mass="5413">MWKAVSKSWSPEGERKQESTPAEQARRKRQKNKVRRIFHKYLQQ</sequence>
<dbReference type="EMBL" id="CYRY02043230">
    <property type="protein sequence ID" value="VCX37463.1"/>
    <property type="molecule type" value="Genomic_DNA"/>
</dbReference>
<dbReference type="AlphaFoldDB" id="A0A9X9M5T6"/>
<protein>
    <submittedName>
        <fullName evidence="2">Uncharacterized protein</fullName>
    </submittedName>
</protein>
<evidence type="ECO:0000313" key="2">
    <source>
        <dbReference type="EMBL" id="VCX37463.1"/>
    </source>
</evidence>
<organism evidence="2 3">
    <name type="scientific">Gulo gulo</name>
    <name type="common">Wolverine</name>
    <name type="synonym">Gluton</name>
    <dbReference type="NCBI Taxonomy" id="48420"/>
    <lineage>
        <taxon>Eukaryota</taxon>
        <taxon>Metazoa</taxon>
        <taxon>Chordata</taxon>
        <taxon>Craniata</taxon>
        <taxon>Vertebrata</taxon>
        <taxon>Euteleostomi</taxon>
        <taxon>Mammalia</taxon>
        <taxon>Eutheria</taxon>
        <taxon>Laurasiatheria</taxon>
        <taxon>Carnivora</taxon>
        <taxon>Caniformia</taxon>
        <taxon>Musteloidea</taxon>
        <taxon>Mustelidae</taxon>
        <taxon>Guloninae</taxon>
        <taxon>Gulo</taxon>
    </lineage>
</organism>
<proteinExistence type="predicted"/>
<evidence type="ECO:0000256" key="1">
    <source>
        <dbReference type="SAM" id="MobiDB-lite"/>
    </source>
</evidence>
<accession>A0A9X9M5T6</accession>
<feature type="region of interest" description="Disordered" evidence="1">
    <location>
        <begin position="1"/>
        <end position="44"/>
    </location>
</feature>
<dbReference type="Proteomes" id="UP000269945">
    <property type="component" value="Unassembled WGS sequence"/>
</dbReference>
<name>A0A9X9M5T6_GULGU</name>
<gene>
    <name evidence="2" type="ORF">BN2614_LOCUS1</name>
</gene>
<keyword evidence="3" id="KW-1185">Reference proteome</keyword>
<comment type="caution">
    <text evidence="2">The sequence shown here is derived from an EMBL/GenBank/DDBJ whole genome shotgun (WGS) entry which is preliminary data.</text>
</comment>
<reference evidence="2 3" key="1">
    <citation type="submission" date="2018-10" db="EMBL/GenBank/DDBJ databases">
        <authorList>
            <person name="Ekblom R."/>
            <person name="Jareborg N."/>
        </authorList>
    </citation>
    <scope>NUCLEOTIDE SEQUENCE [LARGE SCALE GENOMIC DNA]</scope>
    <source>
        <tissue evidence="2">Muscle</tissue>
    </source>
</reference>
<feature type="compositionally biased region" description="Basic residues" evidence="1">
    <location>
        <begin position="26"/>
        <end position="44"/>
    </location>
</feature>
<evidence type="ECO:0000313" key="3">
    <source>
        <dbReference type="Proteomes" id="UP000269945"/>
    </source>
</evidence>